<feature type="compositionally biased region" description="Polar residues" evidence="1">
    <location>
        <begin position="13"/>
        <end position="23"/>
    </location>
</feature>
<dbReference type="OrthoDB" id="4760831at2759"/>
<evidence type="ECO:0000313" key="3">
    <source>
        <dbReference type="Proteomes" id="UP000799772"/>
    </source>
</evidence>
<dbReference type="EMBL" id="ML978132">
    <property type="protein sequence ID" value="KAF2095105.1"/>
    <property type="molecule type" value="Genomic_DNA"/>
</dbReference>
<sequence length="252" mass="28145">MRFPPLPYGAPQFQPSYGPSSFPSEYGPPSEDINLTSISNQPIFWLLVCWQDSFGGDDKDVTDMFHMVTEEFNHDAGYCGSLYHTTTFQPQTLFLFVLYYVGHGRLRHGRLVLESQDPDVRPSIVDFDALATPLLQEASCDTLFIMDCCYSGFAPRDLLRAFDAFHPRNFGRRVQMLAACGTTQETAGEGLTFTQALVRVLARILRGQSRGNIGSILVQISDIIPPPEPRPLIMDLLESNPNPASEIQILPL</sequence>
<dbReference type="Gene3D" id="3.40.50.1460">
    <property type="match status" value="1"/>
</dbReference>
<keyword evidence="3" id="KW-1185">Reference proteome</keyword>
<comment type="caution">
    <text evidence="2">The sequence shown here is derived from an EMBL/GenBank/DDBJ whole genome shotgun (WGS) entry which is preliminary data.</text>
</comment>
<reference evidence="2" key="1">
    <citation type="journal article" date="2020" name="Stud. Mycol.">
        <title>101 Dothideomycetes genomes: a test case for predicting lifestyles and emergence of pathogens.</title>
        <authorList>
            <person name="Haridas S."/>
            <person name="Albert R."/>
            <person name="Binder M."/>
            <person name="Bloem J."/>
            <person name="Labutti K."/>
            <person name="Salamov A."/>
            <person name="Andreopoulos B."/>
            <person name="Baker S."/>
            <person name="Barry K."/>
            <person name="Bills G."/>
            <person name="Bluhm B."/>
            <person name="Cannon C."/>
            <person name="Castanera R."/>
            <person name="Culley D."/>
            <person name="Daum C."/>
            <person name="Ezra D."/>
            <person name="Gonzalez J."/>
            <person name="Henrissat B."/>
            <person name="Kuo A."/>
            <person name="Liang C."/>
            <person name="Lipzen A."/>
            <person name="Lutzoni F."/>
            <person name="Magnuson J."/>
            <person name="Mondo S."/>
            <person name="Nolan M."/>
            <person name="Ohm R."/>
            <person name="Pangilinan J."/>
            <person name="Park H.-J."/>
            <person name="Ramirez L."/>
            <person name="Alfaro M."/>
            <person name="Sun H."/>
            <person name="Tritt A."/>
            <person name="Yoshinaga Y."/>
            <person name="Zwiers L.-H."/>
            <person name="Turgeon B."/>
            <person name="Goodwin S."/>
            <person name="Spatafora J."/>
            <person name="Crous P."/>
            <person name="Grigoriev I."/>
        </authorList>
    </citation>
    <scope>NUCLEOTIDE SEQUENCE</scope>
    <source>
        <strain evidence="2">CBS 133067</strain>
    </source>
</reference>
<protein>
    <submittedName>
        <fullName evidence="2">Uncharacterized protein</fullName>
    </submittedName>
</protein>
<accession>A0A9P4I511</accession>
<proteinExistence type="predicted"/>
<dbReference type="Proteomes" id="UP000799772">
    <property type="component" value="Unassembled WGS sequence"/>
</dbReference>
<evidence type="ECO:0000256" key="1">
    <source>
        <dbReference type="SAM" id="MobiDB-lite"/>
    </source>
</evidence>
<feature type="region of interest" description="Disordered" evidence="1">
    <location>
        <begin position="1"/>
        <end position="26"/>
    </location>
</feature>
<dbReference type="AlphaFoldDB" id="A0A9P4I511"/>
<organism evidence="2 3">
    <name type="scientific">Rhizodiscina lignyota</name>
    <dbReference type="NCBI Taxonomy" id="1504668"/>
    <lineage>
        <taxon>Eukaryota</taxon>
        <taxon>Fungi</taxon>
        <taxon>Dikarya</taxon>
        <taxon>Ascomycota</taxon>
        <taxon>Pezizomycotina</taxon>
        <taxon>Dothideomycetes</taxon>
        <taxon>Pleosporomycetidae</taxon>
        <taxon>Aulographales</taxon>
        <taxon>Rhizodiscinaceae</taxon>
        <taxon>Rhizodiscina</taxon>
    </lineage>
</organism>
<evidence type="ECO:0000313" key="2">
    <source>
        <dbReference type="EMBL" id="KAF2095105.1"/>
    </source>
</evidence>
<name>A0A9P4I511_9PEZI</name>
<gene>
    <name evidence="2" type="ORF">NA57DRAFT_79593</name>
</gene>